<dbReference type="PRINTS" id="PR00359">
    <property type="entry name" value="BP450"/>
</dbReference>
<dbReference type="PANTHER" id="PTHR46696">
    <property type="entry name" value="P450, PUTATIVE (EUROFUNG)-RELATED"/>
    <property type="match status" value="1"/>
</dbReference>
<organism evidence="9 10">
    <name type="scientific">Streptoalloteichus hindustanus</name>
    <dbReference type="NCBI Taxonomy" id="2017"/>
    <lineage>
        <taxon>Bacteria</taxon>
        <taxon>Bacillati</taxon>
        <taxon>Actinomycetota</taxon>
        <taxon>Actinomycetes</taxon>
        <taxon>Pseudonocardiales</taxon>
        <taxon>Pseudonocardiaceae</taxon>
        <taxon>Streptoalloteichus</taxon>
    </lineage>
</organism>
<evidence type="ECO:0000256" key="7">
    <source>
        <dbReference type="RuleBase" id="RU000461"/>
    </source>
</evidence>
<dbReference type="SMR" id="A0A1M4Y7F2"/>
<dbReference type="AlphaFoldDB" id="A0A1M4Y7F2"/>
<evidence type="ECO:0000313" key="9">
    <source>
        <dbReference type="EMBL" id="SHF01536.1"/>
    </source>
</evidence>
<dbReference type="GO" id="GO:0020037">
    <property type="term" value="F:heme binding"/>
    <property type="evidence" value="ECO:0007669"/>
    <property type="project" value="InterPro"/>
</dbReference>
<evidence type="ECO:0000313" key="10">
    <source>
        <dbReference type="Proteomes" id="UP000184501"/>
    </source>
</evidence>
<dbReference type="RefSeq" id="WP_073480544.1">
    <property type="nucleotide sequence ID" value="NZ_FQVN01000002.1"/>
</dbReference>
<dbReference type="FunFam" id="1.10.630.10:FF:000018">
    <property type="entry name" value="Cytochrome P450 monooxygenase"/>
    <property type="match status" value="1"/>
</dbReference>
<dbReference type="SUPFAM" id="SSF48264">
    <property type="entry name" value="Cytochrome P450"/>
    <property type="match status" value="1"/>
</dbReference>
<proteinExistence type="inferred from homology"/>
<evidence type="ECO:0000256" key="2">
    <source>
        <dbReference type="ARBA" id="ARBA00022617"/>
    </source>
</evidence>
<evidence type="ECO:0000256" key="8">
    <source>
        <dbReference type="SAM" id="MobiDB-lite"/>
    </source>
</evidence>
<dbReference type="GO" id="GO:0016705">
    <property type="term" value="F:oxidoreductase activity, acting on paired donors, with incorporation or reduction of molecular oxygen"/>
    <property type="evidence" value="ECO:0007669"/>
    <property type="project" value="InterPro"/>
</dbReference>
<dbReference type="EMBL" id="FQVN01000002">
    <property type="protein sequence ID" value="SHF01536.1"/>
    <property type="molecule type" value="Genomic_DNA"/>
</dbReference>
<name>A0A1M4Y7F2_STRHI</name>
<dbReference type="PANTHER" id="PTHR46696:SF1">
    <property type="entry name" value="CYTOCHROME P450 YJIB-RELATED"/>
    <property type="match status" value="1"/>
</dbReference>
<comment type="similarity">
    <text evidence="1 7">Belongs to the cytochrome P450 family.</text>
</comment>
<dbReference type="GO" id="GO:0004497">
    <property type="term" value="F:monooxygenase activity"/>
    <property type="evidence" value="ECO:0007669"/>
    <property type="project" value="UniProtKB-KW"/>
</dbReference>
<dbReference type="GO" id="GO:0005506">
    <property type="term" value="F:iron ion binding"/>
    <property type="evidence" value="ECO:0007669"/>
    <property type="project" value="InterPro"/>
</dbReference>
<evidence type="ECO:0000256" key="1">
    <source>
        <dbReference type="ARBA" id="ARBA00010617"/>
    </source>
</evidence>
<keyword evidence="6 7" id="KW-0503">Monooxygenase</keyword>
<dbReference type="CDD" id="cd11031">
    <property type="entry name" value="Cyp158A-like"/>
    <property type="match status" value="1"/>
</dbReference>
<feature type="region of interest" description="Disordered" evidence="8">
    <location>
        <begin position="73"/>
        <end position="92"/>
    </location>
</feature>
<dbReference type="InterPro" id="IPR001128">
    <property type="entry name" value="Cyt_P450"/>
</dbReference>
<dbReference type="InterPro" id="IPR002397">
    <property type="entry name" value="Cyt_P450_B"/>
</dbReference>
<dbReference type="InterPro" id="IPR036396">
    <property type="entry name" value="Cyt_P450_sf"/>
</dbReference>
<evidence type="ECO:0000256" key="5">
    <source>
        <dbReference type="ARBA" id="ARBA00023004"/>
    </source>
</evidence>
<dbReference type="Pfam" id="PF00067">
    <property type="entry name" value="p450"/>
    <property type="match status" value="1"/>
</dbReference>
<keyword evidence="10" id="KW-1185">Reference proteome</keyword>
<gene>
    <name evidence="9" type="ORF">SAMN05444320_102262</name>
</gene>
<evidence type="ECO:0000256" key="3">
    <source>
        <dbReference type="ARBA" id="ARBA00022723"/>
    </source>
</evidence>
<keyword evidence="3 7" id="KW-0479">Metal-binding</keyword>
<evidence type="ECO:0000256" key="6">
    <source>
        <dbReference type="ARBA" id="ARBA00023033"/>
    </source>
</evidence>
<dbReference type="PRINTS" id="PR00385">
    <property type="entry name" value="P450"/>
</dbReference>
<sequence>MSELSWAPDGVAAADPVPFPFSDLIGLELDPAYAELRARRPLVRVSLPHGQDAWLATRHEDVRIVLGDPRFSRAAGDPDDEPRLTPLPLRTSVMGLDPPDHTRLRAVIAHAFTMRRVENLRPWVHALADQLLDRMVEQGPPQDLVGAFCVPLAGRVVCALLGIPFQDRAKFQVWLHAYFSTTALPADEVAARMAALRGYLAELVERRRREPGEDLVTALVRACDEERRCTEEELVGLVSILLIAGHDTTAAQLSASMYVLLTQPEHAEALRRRPELASNAVEELLRYVPLIAHVTFARYATEDLYLGGTLVRAGEAVLPAVPSANRDAEVFARPDELDFHRESNPHLGFGFGPHRCLGAALVRMEMRVAVPAVLSRLPDLELAVPAEEITWATGIQARTVDRLPVTWGRGNGR</sequence>
<accession>A0A1M4Y7F2</accession>
<dbReference type="PROSITE" id="PS00086">
    <property type="entry name" value="CYTOCHROME_P450"/>
    <property type="match status" value="1"/>
</dbReference>
<dbReference type="STRING" id="2017.SAMN05444320_102262"/>
<keyword evidence="5 7" id="KW-0408">Iron</keyword>
<dbReference type="InterPro" id="IPR017972">
    <property type="entry name" value="Cyt_P450_CS"/>
</dbReference>
<keyword evidence="2 7" id="KW-0349">Heme</keyword>
<dbReference type="Gene3D" id="1.10.630.10">
    <property type="entry name" value="Cytochrome P450"/>
    <property type="match status" value="1"/>
</dbReference>
<dbReference type="Proteomes" id="UP000184501">
    <property type="component" value="Unassembled WGS sequence"/>
</dbReference>
<evidence type="ECO:0000256" key="4">
    <source>
        <dbReference type="ARBA" id="ARBA00023002"/>
    </source>
</evidence>
<keyword evidence="4 7" id="KW-0560">Oxidoreductase</keyword>
<protein>
    <submittedName>
        <fullName evidence="9">Biflaviolin synthase</fullName>
    </submittedName>
</protein>
<reference evidence="9 10" key="1">
    <citation type="submission" date="2016-11" db="EMBL/GenBank/DDBJ databases">
        <authorList>
            <person name="Jaros S."/>
            <person name="Januszkiewicz K."/>
            <person name="Wedrychowicz H."/>
        </authorList>
    </citation>
    <scope>NUCLEOTIDE SEQUENCE [LARGE SCALE GENOMIC DNA]</scope>
    <source>
        <strain evidence="9 10">DSM 44523</strain>
    </source>
</reference>